<evidence type="ECO:0000256" key="7">
    <source>
        <dbReference type="ARBA" id="ARBA00023004"/>
    </source>
</evidence>
<reference evidence="12" key="2">
    <citation type="submission" date="2016-11" db="EMBL/GenBank/DDBJ databases">
        <authorList>
            <person name="Varghese N."/>
            <person name="Submissions S."/>
        </authorList>
    </citation>
    <scope>NUCLEOTIDE SEQUENCE [LARGE SCALE GENOMIC DNA]</scope>
    <source>
        <strain evidence="12">DSM 19859</strain>
    </source>
</reference>
<evidence type="ECO:0000256" key="6">
    <source>
        <dbReference type="ARBA" id="ARBA00023002"/>
    </source>
</evidence>
<organism evidence="11 12">
    <name type="scientific">Leeuwenhoekiella palythoae</name>
    <dbReference type="NCBI Taxonomy" id="573501"/>
    <lineage>
        <taxon>Bacteria</taxon>
        <taxon>Pseudomonadati</taxon>
        <taxon>Bacteroidota</taxon>
        <taxon>Flavobacteriia</taxon>
        <taxon>Flavobacteriales</taxon>
        <taxon>Flavobacteriaceae</taxon>
        <taxon>Leeuwenhoekiella</taxon>
    </lineage>
</organism>
<dbReference type="OrthoDB" id="190276at2"/>
<dbReference type="GO" id="GO:0051213">
    <property type="term" value="F:dioxygenase activity"/>
    <property type="evidence" value="ECO:0007669"/>
    <property type="project" value="UniProtKB-KW"/>
</dbReference>
<evidence type="ECO:0000313" key="12">
    <source>
        <dbReference type="Proteomes" id="UP000184240"/>
    </source>
</evidence>
<dbReference type="GO" id="GO:0016705">
    <property type="term" value="F:oxidoreductase activity, acting on paired donors, with incorporation or reduction of molecular oxygen"/>
    <property type="evidence" value="ECO:0007669"/>
    <property type="project" value="UniProtKB-ARBA"/>
</dbReference>
<comment type="cofactor">
    <cofactor evidence="1">
        <name>Fe(2+)</name>
        <dbReference type="ChEBI" id="CHEBI:29033"/>
    </cofactor>
</comment>
<proteinExistence type="predicted"/>
<dbReference type="GO" id="GO:0140097">
    <property type="term" value="F:catalytic activity, acting on DNA"/>
    <property type="evidence" value="ECO:0007669"/>
    <property type="project" value="UniProtKB-ARBA"/>
</dbReference>
<evidence type="ECO:0000259" key="9">
    <source>
        <dbReference type="PROSITE" id="PS51471"/>
    </source>
</evidence>
<dbReference type="GO" id="GO:0046872">
    <property type="term" value="F:metal ion binding"/>
    <property type="evidence" value="ECO:0007669"/>
    <property type="project" value="UniProtKB-KW"/>
</dbReference>
<evidence type="ECO:0000256" key="8">
    <source>
        <dbReference type="ARBA" id="ARBA00023204"/>
    </source>
</evidence>
<reference evidence="10 13" key="3">
    <citation type="submission" date="2018-07" db="EMBL/GenBank/DDBJ databases">
        <title>Leeuwenhoekiella genomics.</title>
        <authorList>
            <person name="Tahon G."/>
            <person name="Willems A."/>
        </authorList>
    </citation>
    <scope>NUCLEOTIDE SEQUENCE [LARGE SCALE GENOMIC DNA]</scope>
    <source>
        <strain evidence="10 13">LMG 24856</strain>
    </source>
</reference>
<dbReference type="EMBL" id="QOVN01000002">
    <property type="protein sequence ID" value="RXG30590.1"/>
    <property type="molecule type" value="Genomic_DNA"/>
</dbReference>
<gene>
    <name evidence="10" type="ORF">DSM01_1341</name>
    <name evidence="11" type="ORF">SAMN04487999_2049</name>
</gene>
<dbReference type="InterPro" id="IPR037151">
    <property type="entry name" value="AlkB-like_sf"/>
</dbReference>
<keyword evidence="8" id="KW-0234">DNA repair</keyword>
<dbReference type="PROSITE" id="PS51471">
    <property type="entry name" value="FE2OG_OXY"/>
    <property type="match status" value="1"/>
</dbReference>
<dbReference type="Gene3D" id="2.60.120.590">
    <property type="entry name" value="Alpha-ketoglutarate-dependent dioxygenase AlkB-like"/>
    <property type="match status" value="1"/>
</dbReference>
<dbReference type="InterPro" id="IPR005123">
    <property type="entry name" value="Oxoglu/Fe-dep_dioxygenase_dom"/>
</dbReference>
<keyword evidence="5 11" id="KW-0223">Dioxygenase</keyword>
<evidence type="ECO:0000313" key="10">
    <source>
        <dbReference type="EMBL" id="RXG30590.1"/>
    </source>
</evidence>
<evidence type="ECO:0000256" key="5">
    <source>
        <dbReference type="ARBA" id="ARBA00022964"/>
    </source>
</evidence>
<keyword evidence="13" id="KW-1185">Reference proteome</keyword>
<evidence type="ECO:0000313" key="13">
    <source>
        <dbReference type="Proteomes" id="UP000290037"/>
    </source>
</evidence>
<keyword evidence="7" id="KW-0408">Iron</keyword>
<dbReference type="AlphaFoldDB" id="A0A1M5Y9U8"/>
<dbReference type="GO" id="GO:0006307">
    <property type="term" value="P:DNA alkylation repair"/>
    <property type="evidence" value="ECO:0007669"/>
    <property type="project" value="InterPro"/>
</dbReference>
<dbReference type="FunFam" id="2.60.120.590:FF:000004">
    <property type="entry name" value="DNA oxidative demethylase ALKBH2"/>
    <property type="match status" value="1"/>
</dbReference>
<evidence type="ECO:0000256" key="1">
    <source>
        <dbReference type="ARBA" id="ARBA00001954"/>
    </source>
</evidence>
<sequence>MLPRNKTENLLPYDGCVAFDPSFIDVTMQAYYMDVFSNTIPWQSDRIVIFGKTIYTQRKTALFGDSDLTYTYSGTKRQCEIWNQDLLNLKAKLEDQLHETFNSCLLNYYPDGATAMGWHSDDERDLVAKGTIATLSFGATRKFNLKHNETKNKVSIELHAGSLLVMKDETQQFWKHNISKTKKVTTPRISLTFRQLIKQ</sequence>
<keyword evidence="3" id="KW-0227">DNA damage</keyword>
<dbReference type="InterPro" id="IPR027450">
    <property type="entry name" value="AlkB-like"/>
</dbReference>
<evidence type="ECO:0000313" key="11">
    <source>
        <dbReference type="EMBL" id="SHI08817.1"/>
    </source>
</evidence>
<evidence type="ECO:0000256" key="4">
    <source>
        <dbReference type="ARBA" id="ARBA00022842"/>
    </source>
</evidence>
<keyword evidence="6" id="KW-0560">Oxidoreductase</keyword>
<reference evidence="11" key="1">
    <citation type="submission" date="2016-11" db="EMBL/GenBank/DDBJ databases">
        <authorList>
            <person name="Jaros S."/>
            <person name="Januszkiewicz K."/>
            <person name="Wedrychowicz H."/>
        </authorList>
    </citation>
    <scope>NUCLEOTIDE SEQUENCE [LARGE SCALE GENOMIC DNA]</scope>
    <source>
        <strain evidence="11">DSM 19859</strain>
    </source>
</reference>
<dbReference type="Proteomes" id="UP000290037">
    <property type="component" value="Unassembled WGS sequence"/>
</dbReference>
<name>A0A1M5Y9U8_9FLAO</name>
<feature type="domain" description="Fe2OG dioxygenase" evidence="9">
    <location>
        <begin position="100"/>
        <end position="197"/>
    </location>
</feature>
<keyword evidence="2" id="KW-0479">Metal-binding</keyword>
<keyword evidence="4" id="KW-0460">Magnesium</keyword>
<dbReference type="PANTHER" id="PTHR31212">
    <property type="entry name" value="ALPHA-KETOGLUTARATE-DEPENDENT DIOXYGENASE ALKB HOMOLOG 3"/>
    <property type="match status" value="1"/>
</dbReference>
<dbReference type="Proteomes" id="UP000184240">
    <property type="component" value="Unassembled WGS sequence"/>
</dbReference>
<protein>
    <submittedName>
        <fullName evidence="11">Alkylated DNA repair dioxygenase AlkB</fullName>
    </submittedName>
</protein>
<dbReference type="EMBL" id="FQXT01000003">
    <property type="protein sequence ID" value="SHI08817.1"/>
    <property type="molecule type" value="Genomic_DNA"/>
</dbReference>
<accession>A0A1M5Y9U8</accession>
<evidence type="ECO:0000256" key="3">
    <source>
        <dbReference type="ARBA" id="ARBA00022763"/>
    </source>
</evidence>
<dbReference type="SUPFAM" id="SSF51197">
    <property type="entry name" value="Clavaminate synthase-like"/>
    <property type="match status" value="1"/>
</dbReference>
<dbReference type="Pfam" id="PF13532">
    <property type="entry name" value="2OG-FeII_Oxy_2"/>
    <property type="match status" value="1"/>
</dbReference>
<dbReference type="InterPro" id="IPR032854">
    <property type="entry name" value="ALKBH3"/>
</dbReference>
<dbReference type="RefSeq" id="WP_072982732.1">
    <property type="nucleotide sequence ID" value="NZ_FQXT01000003.1"/>
</dbReference>
<dbReference type="GO" id="GO:0016787">
    <property type="term" value="F:hydrolase activity"/>
    <property type="evidence" value="ECO:0007669"/>
    <property type="project" value="UniProtKB-ARBA"/>
</dbReference>
<dbReference type="GO" id="GO:0032451">
    <property type="term" value="F:demethylase activity"/>
    <property type="evidence" value="ECO:0007669"/>
    <property type="project" value="UniProtKB-ARBA"/>
</dbReference>
<evidence type="ECO:0000256" key="2">
    <source>
        <dbReference type="ARBA" id="ARBA00022723"/>
    </source>
</evidence>
<dbReference type="PANTHER" id="PTHR31212:SF4">
    <property type="entry name" value="ALPHA-KETOGLUTARATE-DEPENDENT DIOXYGENASE ALKB HOMOLOG 3"/>
    <property type="match status" value="1"/>
</dbReference>